<dbReference type="Proteomes" id="UP001138540">
    <property type="component" value="Unassembled WGS sequence"/>
</dbReference>
<dbReference type="InterPro" id="IPR000172">
    <property type="entry name" value="GMC_OxRdtase_N"/>
</dbReference>
<feature type="domain" description="Glucose-methanol-choline oxidoreductase N-terminal" evidence="6">
    <location>
        <begin position="110"/>
        <end position="133"/>
    </location>
</feature>
<dbReference type="PROSITE" id="PS00624">
    <property type="entry name" value="GMC_OXRED_2"/>
    <property type="match status" value="1"/>
</dbReference>
<evidence type="ECO:0000256" key="1">
    <source>
        <dbReference type="ARBA" id="ARBA00001974"/>
    </source>
</evidence>
<evidence type="ECO:0000256" key="3">
    <source>
        <dbReference type="ARBA" id="ARBA00022630"/>
    </source>
</evidence>
<name>A0ABR6ND02_9SPHN</name>
<keyword evidence="4 5" id="KW-0274">FAD</keyword>
<organism evidence="8 9">
    <name type="scientific">Sphingobium lignivorans</name>
    <dbReference type="NCBI Taxonomy" id="2735886"/>
    <lineage>
        <taxon>Bacteria</taxon>
        <taxon>Pseudomonadati</taxon>
        <taxon>Pseudomonadota</taxon>
        <taxon>Alphaproteobacteria</taxon>
        <taxon>Sphingomonadales</taxon>
        <taxon>Sphingomonadaceae</taxon>
        <taxon>Sphingobium</taxon>
    </lineage>
</organism>
<dbReference type="Pfam" id="PF00732">
    <property type="entry name" value="GMC_oxred_N"/>
    <property type="match status" value="1"/>
</dbReference>
<dbReference type="InterPro" id="IPR007867">
    <property type="entry name" value="GMC_OxRtase_C"/>
</dbReference>
<gene>
    <name evidence="8" type="ORF">HNP60_000925</name>
</gene>
<evidence type="ECO:0000313" key="9">
    <source>
        <dbReference type="Proteomes" id="UP001138540"/>
    </source>
</evidence>
<keyword evidence="8" id="KW-0560">Oxidoreductase</keyword>
<dbReference type="EMBL" id="JACHKA010000001">
    <property type="protein sequence ID" value="MBB5984951.1"/>
    <property type="molecule type" value="Genomic_DNA"/>
</dbReference>
<evidence type="ECO:0000259" key="6">
    <source>
        <dbReference type="PROSITE" id="PS00623"/>
    </source>
</evidence>
<keyword evidence="9" id="KW-1185">Reference proteome</keyword>
<evidence type="ECO:0000256" key="5">
    <source>
        <dbReference type="RuleBase" id="RU003968"/>
    </source>
</evidence>
<dbReference type="RefSeq" id="WP_221414639.1">
    <property type="nucleotide sequence ID" value="NZ_JACHKA010000001.1"/>
</dbReference>
<comment type="similarity">
    <text evidence="2 5">Belongs to the GMC oxidoreductase family.</text>
</comment>
<dbReference type="PANTHER" id="PTHR11552:SF147">
    <property type="entry name" value="CHOLINE DEHYDROGENASE, MITOCHONDRIAL"/>
    <property type="match status" value="1"/>
</dbReference>
<protein>
    <submittedName>
        <fullName evidence="8">Choline dehydrogenase</fullName>
        <ecNumber evidence="8">1.1.99.1</ecNumber>
    </submittedName>
</protein>
<sequence>MNHHELPNNSMIVIAPSGRDKINWRAALSTEKFDYVIVGAGSAGAVLAARLTEDPAVRVLLLEAGGGGDDWLIRMPLGFLKALFKPGYTWPYWTEPEPHMNGRKLILPRGRLLGGSSSINGMVFMRGHSADFDRWAQMGCTGWSYADVLPYFRRMENSWRGESALHGGSGPLSVTPNATKWLLHDELMAAARNAGFPLTDDIHDGDEEGVGRVELTIDRHGRRASTYAAYLKPAMTRPNLTVRTNAMTQRVLTEGRRATGVEYRHDGILKTATATREVILSGGSYNSPQLLMLSGIGPAAHLRDMGIEVVHDLPGVGQNLSEHPRTPVTFEAAPVTFVNQLRFDKATLSVLRWYFMGTGPFARQVNSANPVLRTDPRLAQPDIQLWCNPVTLDAHLWFPGIKKRPPHRLTADVILLHPESRGRVFLKSPRADDHVGIFLNLFSAPADFATARAGIRIARKIYATAPQSDITGAEIAPGIDVQSDEALDEHIRATTTTTQHPLGTCRMGSGPMAVVDPQLRVIGMEGLRVIDASVMPDETGGNINAPTIMIAERAADIIKGRVLPADDLPARKERSL</sequence>
<dbReference type="SUPFAM" id="SSF51905">
    <property type="entry name" value="FAD/NAD(P)-binding domain"/>
    <property type="match status" value="1"/>
</dbReference>
<dbReference type="Pfam" id="PF05199">
    <property type="entry name" value="GMC_oxred_C"/>
    <property type="match status" value="1"/>
</dbReference>
<dbReference type="SUPFAM" id="SSF54373">
    <property type="entry name" value="FAD-linked reductases, C-terminal domain"/>
    <property type="match status" value="1"/>
</dbReference>
<dbReference type="InterPro" id="IPR036188">
    <property type="entry name" value="FAD/NAD-bd_sf"/>
</dbReference>
<evidence type="ECO:0000256" key="4">
    <source>
        <dbReference type="ARBA" id="ARBA00022827"/>
    </source>
</evidence>
<reference evidence="8 9" key="1">
    <citation type="submission" date="2020-08" db="EMBL/GenBank/DDBJ databases">
        <title>Exploring microbial biodiversity for novel pathways involved in the catabolism of aromatic compounds derived from lignin.</title>
        <authorList>
            <person name="Elkins J."/>
        </authorList>
    </citation>
    <scope>NUCLEOTIDE SEQUENCE [LARGE SCALE GENOMIC DNA]</scope>
    <source>
        <strain evidence="8 9">B1D3A</strain>
    </source>
</reference>
<dbReference type="PANTHER" id="PTHR11552">
    <property type="entry name" value="GLUCOSE-METHANOL-CHOLINE GMC OXIDOREDUCTASE"/>
    <property type="match status" value="1"/>
</dbReference>
<dbReference type="InterPro" id="IPR012132">
    <property type="entry name" value="GMC_OxRdtase"/>
</dbReference>
<dbReference type="Gene3D" id="3.30.560.10">
    <property type="entry name" value="Glucose Oxidase, domain 3"/>
    <property type="match status" value="1"/>
</dbReference>
<accession>A0ABR6ND02</accession>
<comment type="cofactor">
    <cofactor evidence="1">
        <name>FAD</name>
        <dbReference type="ChEBI" id="CHEBI:57692"/>
    </cofactor>
</comment>
<dbReference type="Gene3D" id="3.50.50.60">
    <property type="entry name" value="FAD/NAD(P)-binding domain"/>
    <property type="match status" value="1"/>
</dbReference>
<dbReference type="EC" id="1.1.99.1" evidence="8"/>
<evidence type="ECO:0000313" key="8">
    <source>
        <dbReference type="EMBL" id="MBB5984951.1"/>
    </source>
</evidence>
<comment type="caution">
    <text evidence="8">The sequence shown here is derived from an EMBL/GenBank/DDBJ whole genome shotgun (WGS) entry which is preliminary data.</text>
</comment>
<evidence type="ECO:0000256" key="2">
    <source>
        <dbReference type="ARBA" id="ARBA00010790"/>
    </source>
</evidence>
<keyword evidence="3 5" id="KW-0285">Flavoprotein</keyword>
<proteinExistence type="inferred from homology"/>
<dbReference type="PROSITE" id="PS00623">
    <property type="entry name" value="GMC_OXRED_1"/>
    <property type="match status" value="1"/>
</dbReference>
<dbReference type="PIRSF" id="PIRSF000137">
    <property type="entry name" value="Alcohol_oxidase"/>
    <property type="match status" value="1"/>
</dbReference>
<dbReference type="GO" id="GO:0008812">
    <property type="term" value="F:choline dehydrogenase activity"/>
    <property type="evidence" value="ECO:0007669"/>
    <property type="project" value="UniProtKB-EC"/>
</dbReference>
<feature type="domain" description="Glucose-methanol-choline oxidoreductase N-terminal" evidence="7">
    <location>
        <begin position="283"/>
        <end position="297"/>
    </location>
</feature>
<evidence type="ECO:0000259" key="7">
    <source>
        <dbReference type="PROSITE" id="PS00624"/>
    </source>
</evidence>